<dbReference type="PaxDb" id="3880-AES75689"/>
<reference evidence="2" key="3">
    <citation type="submission" date="2015-04" db="UniProtKB">
        <authorList>
            <consortium name="EnsemblPlants"/>
        </authorList>
    </citation>
    <scope>IDENTIFICATION</scope>
    <source>
        <strain evidence="2">cv. Jemalong A17</strain>
    </source>
</reference>
<organism evidence="1 3">
    <name type="scientific">Medicago truncatula</name>
    <name type="common">Barrel medic</name>
    <name type="synonym">Medicago tribuloides</name>
    <dbReference type="NCBI Taxonomy" id="3880"/>
    <lineage>
        <taxon>Eukaryota</taxon>
        <taxon>Viridiplantae</taxon>
        <taxon>Streptophyta</taxon>
        <taxon>Embryophyta</taxon>
        <taxon>Tracheophyta</taxon>
        <taxon>Spermatophyta</taxon>
        <taxon>Magnoliopsida</taxon>
        <taxon>eudicotyledons</taxon>
        <taxon>Gunneridae</taxon>
        <taxon>Pentapetalae</taxon>
        <taxon>rosids</taxon>
        <taxon>fabids</taxon>
        <taxon>Fabales</taxon>
        <taxon>Fabaceae</taxon>
        <taxon>Papilionoideae</taxon>
        <taxon>50 kb inversion clade</taxon>
        <taxon>NPAAA clade</taxon>
        <taxon>Hologalegina</taxon>
        <taxon>IRL clade</taxon>
        <taxon>Trifolieae</taxon>
        <taxon>Medicago</taxon>
    </lineage>
</organism>
<dbReference type="EMBL" id="CM001222">
    <property type="protein sequence ID" value="AES75689.2"/>
    <property type="molecule type" value="Genomic_DNA"/>
</dbReference>
<sequence>MNTDRLMKWMYGYNLTTNSSSSSVATNNFGSHAPGIIKAMEILEAQFGHPHASSVNNNANDVINNNIMVLDKSVAHDHSDLPGGSSS</sequence>
<reference evidence="1 3" key="1">
    <citation type="journal article" date="2011" name="Nature">
        <title>The Medicago genome provides insight into the evolution of rhizobial symbioses.</title>
        <authorList>
            <person name="Young N.D."/>
            <person name="Debelle F."/>
            <person name="Oldroyd G.E."/>
            <person name="Geurts R."/>
            <person name="Cannon S.B."/>
            <person name="Udvardi M.K."/>
            <person name="Benedito V.A."/>
            <person name="Mayer K.F."/>
            <person name="Gouzy J."/>
            <person name="Schoof H."/>
            <person name="Van de Peer Y."/>
            <person name="Proost S."/>
            <person name="Cook D.R."/>
            <person name="Meyers B.C."/>
            <person name="Spannagl M."/>
            <person name="Cheung F."/>
            <person name="De Mita S."/>
            <person name="Krishnakumar V."/>
            <person name="Gundlach H."/>
            <person name="Zhou S."/>
            <person name="Mudge J."/>
            <person name="Bharti A.K."/>
            <person name="Murray J.D."/>
            <person name="Naoumkina M.A."/>
            <person name="Rosen B."/>
            <person name="Silverstein K.A."/>
            <person name="Tang H."/>
            <person name="Rombauts S."/>
            <person name="Zhao P.X."/>
            <person name="Zhou P."/>
            <person name="Barbe V."/>
            <person name="Bardou P."/>
            <person name="Bechner M."/>
            <person name="Bellec A."/>
            <person name="Berger A."/>
            <person name="Berges H."/>
            <person name="Bidwell S."/>
            <person name="Bisseling T."/>
            <person name="Choisne N."/>
            <person name="Couloux A."/>
            <person name="Denny R."/>
            <person name="Deshpande S."/>
            <person name="Dai X."/>
            <person name="Doyle J.J."/>
            <person name="Dudez A.M."/>
            <person name="Farmer A.D."/>
            <person name="Fouteau S."/>
            <person name="Franken C."/>
            <person name="Gibelin C."/>
            <person name="Gish J."/>
            <person name="Goldstein S."/>
            <person name="Gonzalez A.J."/>
            <person name="Green P.J."/>
            <person name="Hallab A."/>
            <person name="Hartog M."/>
            <person name="Hua A."/>
            <person name="Humphray S.J."/>
            <person name="Jeong D.H."/>
            <person name="Jing Y."/>
            <person name="Jocker A."/>
            <person name="Kenton S.M."/>
            <person name="Kim D.J."/>
            <person name="Klee K."/>
            <person name="Lai H."/>
            <person name="Lang C."/>
            <person name="Lin S."/>
            <person name="Macmil S.L."/>
            <person name="Magdelenat G."/>
            <person name="Matthews L."/>
            <person name="McCorrison J."/>
            <person name="Monaghan E.L."/>
            <person name="Mun J.H."/>
            <person name="Najar F.Z."/>
            <person name="Nicholson C."/>
            <person name="Noirot C."/>
            <person name="O'Bleness M."/>
            <person name="Paule C.R."/>
            <person name="Poulain J."/>
            <person name="Prion F."/>
            <person name="Qin B."/>
            <person name="Qu C."/>
            <person name="Retzel E.F."/>
            <person name="Riddle C."/>
            <person name="Sallet E."/>
            <person name="Samain S."/>
            <person name="Samson N."/>
            <person name="Sanders I."/>
            <person name="Saurat O."/>
            <person name="Scarpelli C."/>
            <person name="Schiex T."/>
            <person name="Segurens B."/>
            <person name="Severin A.J."/>
            <person name="Sherrier D.J."/>
            <person name="Shi R."/>
            <person name="Sims S."/>
            <person name="Singer S.R."/>
            <person name="Sinharoy S."/>
            <person name="Sterck L."/>
            <person name="Viollet A."/>
            <person name="Wang B.B."/>
            <person name="Wang K."/>
            <person name="Wang M."/>
            <person name="Wang X."/>
            <person name="Warfsmann J."/>
            <person name="Weissenbach J."/>
            <person name="White D.D."/>
            <person name="White J.D."/>
            <person name="Wiley G.B."/>
            <person name="Wincker P."/>
            <person name="Xing Y."/>
            <person name="Yang L."/>
            <person name="Yao Z."/>
            <person name="Ying F."/>
            <person name="Zhai J."/>
            <person name="Zhou L."/>
            <person name="Zuber A."/>
            <person name="Denarie J."/>
            <person name="Dixon R.A."/>
            <person name="May G.D."/>
            <person name="Schwartz D.C."/>
            <person name="Rogers J."/>
            <person name="Quetier F."/>
            <person name="Town C.D."/>
            <person name="Roe B.A."/>
        </authorList>
    </citation>
    <scope>NUCLEOTIDE SEQUENCE [LARGE SCALE GENOMIC DNA]</scope>
    <source>
        <strain evidence="1">A17</strain>
        <strain evidence="2 3">cv. Jemalong A17</strain>
    </source>
</reference>
<dbReference type="HOGENOM" id="CLU_2486818_0_0_1"/>
<accession>A0A0C3VWE1</accession>
<dbReference type="Proteomes" id="UP000002051">
    <property type="component" value="Chromosome 6"/>
</dbReference>
<name>G7KLX7_MEDTR</name>
<dbReference type="EnsemblPlants" id="AES75689">
    <property type="protein sequence ID" value="AES75689"/>
    <property type="gene ID" value="MTR_6g055180"/>
</dbReference>
<protein>
    <submittedName>
        <fullName evidence="1 2">Uncharacterized protein</fullName>
    </submittedName>
</protein>
<proteinExistence type="predicted"/>
<keyword evidence="3" id="KW-1185">Reference proteome</keyword>
<reference evidence="1 3" key="2">
    <citation type="journal article" date="2014" name="BMC Genomics">
        <title>An improved genome release (version Mt4.0) for the model legume Medicago truncatula.</title>
        <authorList>
            <person name="Tang H."/>
            <person name="Krishnakumar V."/>
            <person name="Bidwell S."/>
            <person name="Rosen B."/>
            <person name="Chan A."/>
            <person name="Zhou S."/>
            <person name="Gentzbittel L."/>
            <person name="Childs K.L."/>
            <person name="Yandell M."/>
            <person name="Gundlach H."/>
            <person name="Mayer K.F."/>
            <person name="Schwartz D.C."/>
            <person name="Town C.D."/>
        </authorList>
    </citation>
    <scope>GENOME REANNOTATION</scope>
    <source>
        <strain evidence="2 3">cv. Jemalong A17</strain>
    </source>
</reference>
<gene>
    <name evidence="1" type="ordered locus">MTR_6g055180</name>
</gene>
<evidence type="ECO:0000313" key="3">
    <source>
        <dbReference type="Proteomes" id="UP000002051"/>
    </source>
</evidence>
<evidence type="ECO:0000313" key="1">
    <source>
        <dbReference type="EMBL" id="AES75689.2"/>
    </source>
</evidence>
<evidence type="ECO:0000313" key="2">
    <source>
        <dbReference type="EnsemblPlants" id="AES75689"/>
    </source>
</evidence>
<dbReference type="AlphaFoldDB" id="G7KLX7"/>
<accession>G7KLX7</accession>